<dbReference type="InterPro" id="IPR018490">
    <property type="entry name" value="cNMP-bd_dom_sf"/>
</dbReference>
<dbReference type="PROSITE" id="PS50042">
    <property type="entry name" value="CNMP_BINDING_3"/>
    <property type="match status" value="1"/>
</dbReference>
<gene>
    <name evidence="2" type="ORF">DDR33_07360</name>
</gene>
<dbReference type="SUPFAM" id="SSF51206">
    <property type="entry name" value="cAMP-binding domain-like"/>
    <property type="match status" value="1"/>
</dbReference>
<dbReference type="Pfam" id="PF00027">
    <property type="entry name" value="cNMP_binding"/>
    <property type="match status" value="1"/>
</dbReference>
<evidence type="ECO:0000259" key="1">
    <source>
        <dbReference type="PROSITE" id="PS50042"/>
    </source>
</evidence>
<reference evidence="2 3" key="1">
    <citation type="submission" date="2018-04" db="EMBL/GenBank/DDBJ databases">
        <title>Pedobacter chongqingensis sp. nov., isolated from a rottenly hemp rope.</title>
        <authorList>
            <person name="Cai Y."/>
        </authorList>
    </citation>
    <scope>NUCLEOTIDE SEQUENCE [LARGE SCALE GENOMIC DNA]</scope>
    <source>
        <strain evidence="2 3">FJ4-8</strain>
    </source>
</reference>
<proteinExistence type="predicted"/>
<organism evidence="2 3">
    <name type="scientific">Pararcticibacter amylolyticus</name>
    <dbReference type="NCBI Taxonomy" id="2173175"/>
    <lineage>
        <taxon>Bacteria</taxon>
        <taxon>Pseudomonadati</taxon>
        <taxon>Bacteroidota</taxon>
        <taxon>Sphingobacteriia</taxon>
        <taxon>Sphingobacteriales</taxon>
        <taxon>Sphingobacteriaceae</taxon>
        <taxon>Pararcticibacter</taxon>
    </lineage>
</organism>
<name>A0A2U2PIG2_9SPHI</name>
<dbReference type="InterPro" id="IPR014710">
    <property type="entry name" value="RmlC-like_jellyroll"/>
</dbReference>
<dbReference type="SMART" id="SM00100">
    <property type="entry name" value="cNMP"/>
    <property type="match status" value="1"/>
</dbReference>
<dbReference type="AlphaFoldDB" id="A0A2U2PIG2"/>
<dbReference type="RefSeq" id="WP_109415139.1">
    <property type="nucleotide sequence ID" value="NZ_QEAS01000005.1"/>
</dbReference>
<dbReference type="Gene3D" id="2.60.120.10">
    <property type="entry name" value="Jelly Rolls"/>
    <property type="match status" value="1"/>
</dbReference>
<dbReference type="InterPro" id="IPR000595">
    <property type="entry name" value="cNMP-bd_dom"/>
</dbReference>
<feature type="domain" description="Cyclic nucleotide-binding" evidence="1">
    <location>
        <begin position="12"/>
        <end position="123"/>
    </location>
</feature>
<evidence type="ECO:0000313" key="2">
    <source>
        <dbReference type="EMBL" id="PWG81197.1"/>
    </source>
</evidence>
<evidence type="ECO:0000313" key="3">
    <source>
        <dbReference type="Proteomes" id="UP000245647"/>
    </source>
</evidence>
<dbReference type="CDD" id="cd00038">
    <property type="entry name" value="CAP_ED"/>
    <property type="match status" value="1"/>
</dbReference>
<sequence length="189" mass="22007">MDINLLVKTLSLYGDPEPEAIHYLTRTMKEQVLKPNKKLLEQGAINRRLYFLTKGLVSEYRNTSEGERTTGFAGRGDFFTHSESFTTQQASPVSICSETDSIVLSLDHSEYRDLITGYPAVKKIFQALYHHYNERRNRINISLLDDPVEARIQTLKEEYPDILQFARTKHLISFLRTNYKRFHKAMTMI</sequence>
<dbReference type="OrthoDB" id="792939at2"/>
<dbReference type="EMBL" id="QEAS01000005">
    <property type="protein sequence ID" value="PWG81197.1"/>
    <property type="molecule type" value="Genomic_DNA"/>
</dbReference>
<keyword evidence="3" id="KW-1185">Reference proteome</keyword>
<protein>
    <recommendedName>
        <fullName evidence="1">Cyclic nucleotide-binding domain-containing protein</fullName>
    </recommendedName>
</protein>
<dbReference type="Proteomes" id="UP000245647">
    <property type="component" value="Unassembled WGS sequence"/>
</dbReference>
<comment type="caution">
    <text evidence="2">The sequence shown here is derived from an EMBL/GenBank/DDBJ whole genome shotgun (WGS) entry which is preliminary data.</text>
</comment>
<accession>A0A2U2PIG2</accession>